<dbReference type="GO" id="GO:0008270">
    <property type="term" value="F:zinc ion binding"/>
    <property type="evidence" value="ECO:0007669"/>
    <property type="project" value="UniProtKB-KW"/>
</dbReference>
<dbReference type="EMBL" id="CAKKNE010000005">
    <property type="protein sequence ID" value="CAH0375668.1"/>
    <property type="molecule type" value="Genomic_DNA"/>
</dbReference>
<dbReference type="AlphaFoldDB" id="A0A8J2SN63"/>
<proteinExistence type="predicted"/>
<feature type="compositionally biased region" description="Acidic residues" evidence="5">
    <location>
        <begin position="15"/>
        <end position="51"/>
    </location>
</feature>
<gene>
    <name evidence="7" type="ORF">PECAL_5P02040</name>
</gene>
<evidence type="ECO:0000256" key="4">
    <source>
        <dbReference type="PROSITE-ProRule" id="PRU00134"/>
    </source>
</evidence>
<evidence type="ECO:0000259" key="6">
    <source>
        <dbReference type="PROSITE" id="PS50865"/>
    </source>
</evidence>
<evidence type="ECO:0000256" key="5">
    <source>
        <dbReference type="SAM" id="MobiDB-lite"/>
    </source>
</evidence>
<feature type="compositionally biased region" description="Basic and acidic residues" evidence="5">
    <location>
        <begin position="52"/>
        <end position="61"/>
    </location>
</feature>
<feature type="region of interest" description="Disordered" evidence="5">
    <location>
        <begin position="175"/>
        <end position="219"/>
    </location>
</feature>
<sequence>MAALAAALPTAHNDDDADDSDDDGYEDDFVDPEDYTDDDFQSVDTADEDPDYDPKLPEVADAKLPVPRRPRRAALAAAAPRASAPPAPAPAPVASAAAPASSSSSSAPPQLIETTTEAAEAPAPAPAPLTNYDKWDKIDDAEQGSPPSPVDHAGALPAMRVSERDDGGVSFDFTTMQPEANDDLVTLNPLGGDDVDENEKPGIYRRATPDEAPRPPPAPRVLGVCSSSTCSKDATLRCGVCKVAKYCSVICQRRDWKLHKAVCAPIRSEKAGTHLRTSAE</sequence>
<accession>A0A8J2SN63</accession>
<keyword evidence="8" id="KW-1185">Reference proteome</keyword>
<dbReference type="Proteomes" id="UP000789595">
    <property type="component" value="Unassembled WGS sequence"/>
</dbReference>
<dbReference type="SUPFAM" id="SSF144232">
    <property type="entry name" value="HIT/MYND zinc finger-like"/>
    <property type="match status" value="1"/>
</dbReference>
<comment type="caution">
    <text evidence="7">The sequence shown here is derived from an EMBL/GenBank/DDBJ whole genome shotgun (WGS) entry which is preliminary data.</text>
</comment>
<organism evidence="7 8">
    <name type="scientific">Pelagomonas calceolata</name>
    <dbReference type="NCBI Taxonomy" id="35677"/>
    <lineage>
        <taxon>Eukaryota</taxon>
        <taxon>Sar</taxon>
        <taxon>Stramenopiles</taxon>
        <taxon>Ochrophyta</taxon>
        <taxon>Pelagophyceae</taxon>
        <taxon>Pelagomonadales</taxon>
        <taxon>Pelagomonadaceae</taxon>
        <taxon>Pelagomonas</taxon>
    </lineage>
</organism>
<keyword evidence="2 4" id="KW-0863">Zinc-finger</keyword>
<dbReference type="InterPro" id="IPR002893">
    <property type="entry name" value="Znf_MYND"/>
</dbReference>
<dbReference type="Pfam" id="PF01753">
    <property type="entry name" value="zf-MYND"/>
    <property type="match status" value="1"/>
</dbReference>
<evidence type="ECO:0000256" key="2">
    <source>
        <dbReference type="ARBA" id="ARBA00022771"/>
    </source>
</evidence>
<name>A0A8J2SN63_9STRA</name>
<evidence type="ECO:0000313" key="8">
    <source>
        <dbReference type="Proteomes" id="UP000789595"/>
    </source>
</evidence>
<keyword evidence="3" id="KW-0862">Zinc</keyword>
<feature type="region of interest" description="Disordered" evidence="5">
    <location>
        <begin position="1"/>
        <end position="160"/>
    </location>
</feature>
<feature type="compositionally biased region" description="Low complexity" evidence="5">
    <location>
        <begin position="73"/>
        <end position="82"/>
    </location>
</feature>
<feature type="compositionally biased region" description="Basic and acidic residues" evidence="5">
    <location>
        <begin position="198"/>
        <end position="213"/>
    </location>
</feature>
<evidence type="ECO:0000256" key="3">
    <source>
        <dbReference type="ARBA" id="ARBA00022833"/>
    </source>
</evidence>
<reference evidence="7" key="1">
    <citation type="submission" date="2021-11" db="EMBL/GenBank/DDBJ databases">
        <authorList>
            <consortium name="Genoscope - CEA"/>
            <person name="William W."/>
        </authorList>
    </citation>
    <scope>NUCLEOTIDE SEQUENCE</scope>
</reference>
<evidence type="ECO:0000256" key="1">
    <source>
        <dbReference type="ARBA" id="ARBA00022723"/>
    </source>
</evidence>
<feature type="compositionally biased region" description="Low complexity" evidence="5">
    <location>
        <begin position="92"/>
        <end position="122"/>
    </location>
</feature>
<evidence type="ECO:0000313" key="7">
    <source>
        <dbReference type="EMBL" id="CAH0375668.1"/>
    </source>
</evidence>
<keyword evidence="1" id="KW-0479">Metal-binding</keyword>
<protein>
    <recommendedName>
        <fullName evidence="6">MYND-type domain-containing protein</fullName>
    </recommendedName>
</protein>
<dbReference type="OrthoDB" id="496827at2759"/>
<dbReference type="Gene3D" id="6.10.140.2220">
    <property type="match status" value="1"/>
</dbReference>
<dbReference type="PROSITE" id="PS50865">
    <property type="entry name" value="ZF_MYND_2"/>
    <property type="match status" value="1"/>
</dbReference>
<feature type="domain" description="MYND-type" evidence="6">
    <location>
        <begin position="227"/>
        <end position="263"/>
    </location>
</feature>